<evidence type="ECO:0000256" key="8">
    <source>
        <dbReference type="SAM" id="Phobius"/>
    </source>
</evidence>
<dbReference type="GO" id="GO:0008324">
    <property type="term" value="F:monoatomic cation transmembrane transporter activity"/>
    <property type="evidence" value="ECO:0007669"/>
    <property type="project" value="InterPro"/>
</dbReference>
<dbReference type="InterPro" id="IPR006512">
    <property type="entry name" value="YidE_YbjL"/>
</dbReference>
<protein>
    <submittedName>
        <fullName evidence="10">Aspartate/alanine antiporter</fullName>
    </submittedName>
</protein>
<evidence type="ECO:0000256" key="7">
    <source>
        <dbReference type="ARBA" id="ARBA00023136"/>
    </source>
</evidence>
<dbReference type="RefSeq" id="WP_173081311.1">
    <property type="nucleotide sequence ID" value="NZ_BLTE01000002.1"/>
</dbReference>
<feature type="transmembrane region" description="Helical" evidence="8">
    <location>
        <begin position="12"/>
        <end position="31"/>
    </location>
</feature>
<feature type="domain" description="RCK C-terminal" evidence="9">
    <location>
        <begin position="198"/>
        <end position="283"/>
    </location>
</feature>
<dbReference type="GO" id="GO:0005886">
    <property type="term" value="C:plasma membrane"/>
    <property type="evidence" value="ECO:0007669"/>
    <property type="project" value="UniProtKB-SubCell"/>
</dbReference>
<dbReference type="PROSITE" id="PS51202">
    <property type="entry name" value="RCK_C"/>
    <property type="match status" value="2"/>
</dbReference>
<dbReference type="AlphaFoldDB" id="A0A6V8LR86"/>
<dbReference type="SUPFAM" id="SSF116726">
    <property type="entry name" value="TrkA C-terminal domain-like"/>
    <property type="match status" value="2"/>
</dbReference>
<dbReference type="Gene3D" id="3.30.70.1450">
    <property type="entry name" value="Regulator of K+ conductance, C-terminal domain"/>
    <property type="match status" value="1"/>
</dbReference>
<gene>
    <name evidence="10" type="primary">aspT_1</name>
    <name evidence="10" type="ORF">NNJEOMEG_00676</name>
</gene>
<dbReference type="Pfam" id="PF06826">
    <property type="entry name" value="Asp-Al_Ex"/>
    <property type="match status" value="2"/>
</dbReference>
<keyword evidence="4" id="KW-1003">Cell membrane</keyword>
<dbReference type="EMBL" id="BLTE01000002">
    <property type="protein sequence ID" value="GFK92848.1"/>
    <property type="molecule type" value="Genomic_DNA"/>
</dbReference>
<feature type="transmembrane region" description="Helical" evidence="8">
    <location>
        <begin position="378"/>
        <end position="398"/>
    </location>
</feature>
<keyword evidence="5 8" id="KW-0812">Transmembrane</keyword>
<dbReference type="Pfam" id="PF02080">
    <property type="entry name" value="TrkA_C"/>
    <property type="match status" value="1"/>
</dbReference>
<dbReference type="Proteomes" id="UP000494245">
    <property type="component" value="Unassembled WGS sequence"/>
</dbReference>
<dbReference type="NCBIfam" id="TIGR01625">
    <property type="entry name" value="YidE_YbjL_dupl"/>
    <property type="match status" value="2"/>
</dbReference>
<comment type="caution">
    <text evidence="10">The sequence shown here is derived from an EMBL/GenBank/DDBJ whole genome shotgun (WGS) entry which is preliminary data.</text>
</comment>
<evidence type="ECO:0000256" key="2">
    <source>
        <dbReference type="ARBA" id="ARBA00009854"/>
    </source>
</evidence>
<sequence length="558" mass="58266">MNWFAQLFTNHTPAQAVVVLSLAVVLGLALGRVRVMGISLGVGGVLFSALALGHLGFSLNHEVMEFAREFGLILFVYTIGMQVGPGFADSLRRRGFRLNAMAALIVALGVAITALLHVYGGLPVPVAVGLFSGGTTNTPSLAAAAQAFQEVMPQGAAQAVGEAGLGYAVAYPFGIFGIILVMLLIRLIFRIDPARELRQMEEMARAQSPPLETVTLEVANPGLEGLTLGQAPGLTETGAAVSRVMLAGQVSVAVPSTVLRQGMLLHAVGRPDVLEKLAVLVGRVSRTHLPAVPGPLEMRRFVITRSQVVGKSVAELKLAETFEVNPTRLGRAGMQFTPGPDVHLHLGDVLQVVGQPERLAQVERLLGNQAKDLDHPHVLPIFLGILLGTVAGAIPVALPGLPSGIKLGVAGGPLLVSILLSRLHHFGGLVWYMHPGANLILREVGISLFLGCVGLGAGGRFVAAIAGGEGLYWLAAGAAITFVPLFVAGLIGRVFLKCNYASMCGLLAGSMTDPPALAFAGQMLKSDAPASVYATVYPLVMILRILAGQLLVLLMASG</sequence>
<dbReference type="PANTHER" id="PTHR30445">
    <property type="entry name" value="K(+)_H(+) ANTIPORTER SUBUNIT KHTT"/>
    <property type="match status" value="1"/>
</dbReference>
<proteinExistence type="inferred from homology"/>
<evidence type="ECO:0000256" key="4">
    <source>
        <dbReference type="ARBA" id="ARBA00022475"/>
    </source>
</evidence>
<reference evidence="10 11" key="2">
    <citation type="submission" date="2020-05" db="EMBL/GenBank/DDBJ databases">
        <title>Draft genome sequence of Desulfovibrio sp. strainFSS-1.</title>
        <authorList>
            <person name="Shimoshige H."/>
            <person name="Kobayashi H."/>
            <person name="Maekawa T."/>
        </authorList>
    </citation>
    <scope>NUCLEOTIDE SEQUENCE [LARGE SCALE GENOMIC DNA]</scope>
    <source>
        <strain evidence="10 11">SIID29052-01</strain>
    </source>
</reference>
<dbReference type="GO" id="GO:0006813">
    <property type="term" value="P:potassium ion transport"/>
    <property type="evidence" value="ECO:0007669"/>
    <property type="project" value="InterPro"/>
</dbReference>
<keyword evidence="11" id="KW-1185">Reference proteome</keyword>
<evidence type="ECO:0000259" key="9">
    <source>
        <dbReference type="PROSITE" id="PS51202"/>
    </source>
</evidence>
<feature type="transmembrane region" description="Helical" evidence="8">
    <location>
        <begin position="503"/>
        <end position="524"/>
    </location>
</feature>
<feature type="transmembrane region" description="Helical" evidence="8">
    <location>
        <begin position="100"/>
        <end position="120"/>
    </location>
</feature>
<comment type="similarity">
    <text evidence="2">Belongs to the AAE transporter (TC 2.A.81) family.</text>
</comment>
<evidence type="ECO:0000256" key="5">
    <source>
        <dbReference type="ARBA" id="ARBA00022692"/>
    </source>
</evidence>
<feature type="transmembrane region" description="Helical" evidence="8">
    <location>
        <begin position="472"/>
        <end position="496"/>
    </location>
</feature>
<dbReference type="PANTHER" id="PTHR30445:SF3">
    <property type="entry name" value="TRANSPORT PROTEIN YIDE-RELATED"/>
    <property type="match status" value="1"/>
</dbReference>
<reference evidence="10 11" key="1">
    <citation type="submission" date="2020-04" db="EMBL/GenBank/DDBJ databases">
        <authorList>
            <consortium name="Desulfovibrio sp. FSS-1 genome sequencing consortium"/>
            <person name="Shimoshige H."/>
            <person name="Kobayashi H."/>
            <person name="Maekawa T."/>
        </authorList>
    </citation>
    <scope>NUCLEOTIDE SEQUENCE [LARGE SCALE GENOMIC DNA]</scope>
    <source>
        <strain evidence="10 11">SIID29052-01</strain>
    </source>
</reference>
<keyword evidence="6 8" id="KW-1133">Transmembrane helix</keyword>
<feature type="transmembrane region" description="Helical" evidence="8">
    <location>
        <begin position="444"/>
        <end position="466"/>
    </location>
</feature>
<feature type="transmembrane region" description="Helical" evidence="8">
    <location>
        <begin position="70"/>
        <end position="88"/>
    </location>
</feature>
<dbReference type="InterPro" id="IPR036721">
    <property type="entry name" value="RCK_C_sf"/>
</dbReference>
<evidence type="ECO:0000256" key="6">
    <source>
        <dbReference type="ARBA" id="ARBA00022989"/>
    </source>
</evidence>
<feature type="transmembrane region" description="Helical" evidence="8">
    <location>
        <begin position="169"/>
        <end position="189"/>
    </location>
</feature>
<organism evidence="10 11">
    <name type="scientific">Fundidesulfovibrio magnetotacticus</name>
    <dbReference type="NCBI Taxonomy" id="2730080"/>
    <lineage>
        <taxon>Bacteria</taxon>
        <taxon>Pseudomonadati</taxon>
        <taxon>Thermodesulfobacteriota</taxon>
        <taxon>Desulfovibrionia</taxon>
        <taxon>Desulfovibrionales</taxon>
        <taxon>Desulfovibrionaceae</taxon>
        <taxon>Fundidesulfovibrio</taxon>
    </lineage>
</organism>
<feature type="transmembrane region" description="Helical" evidence="8">
    <location>
        <begin position="410"/>
        <end position="432"/>
    </location>
</feature>
<dbReference type="InterPro" id="IPR050144">
    <property type="entry name" value="AAE_transporter"/>
</dbReference>
<comment type="subcellular location">
    <subcellularLocation>
        <location evidence="1">Cell membrane</location>
        <topology evidence="1">Multi-pass membrane protein</topology>
    </subcellularLocation>
</comment>
<name>A0A6V8LR86_9BACT</name>
<dbReference type="InterPro" id="IPR006037">
    <property type="entry name" value="RCK_C"/>
</dbReference>
<evidence type="ECO:0000256" key="3">
    <source>
        <dbReference type="ARBA" id="ARBA00022448"/>
    </source>
</evidence>
<keyword evidence="3" id="KW-0813">Transport</keyword>
<evidence type="ECO:0000313" key="11">
    <source>
        <dbReference type="Proteomes" id="UP000494245"/>
    </source>
</evidence>
<feature type="domain" description="RCK C-terminal" evidence="9">
    <location>
        <begin position="284"/>
        <end position="368"/>
    </location>
</feature>
<evidence type="ECO:0000313" key="10">
    <source>
        <dbReference type="EMBL" id="GFK92848.1"/>
    </source>
</evidence>
<feature type="transmembrane region" description="Helical" evidence="8">
    <location>
        <begin position="38"/>
        <end position="58"/>
    </location>
</feature>
<evidence type="ECO:0000256" key="1">
    <source>
        <dbReference type="ARBA" id="ARBA00004651"/>
    </source>
</evidence>
<accession>A0A6V8LR86</accession>
<feature type="transmembrane region" description="Helical" evidence="8">
    <location>
        <begin position="536"/>
        <end position="556"/>
    </location>
</feature>
<dbReference type="NCBIfam" id="NF003007">
    <property type="entry name" value="PRK03818.1"/>
    <property type="match status" value="1"/>
</dbReference>
<keyword evidence="7 8" id="KW-0472">Membrane</keyword>